<proteinExistence type="predicted"/>
<dbReference type="Gene3D" id="1.10.150.240">
    <property type="entry name" value="Putative phosphatase, domain 2"/>
    <property type="match status" value="1"/>
</dbReference>
<organism evidence="1 2">
    <name type="scientific">Candidatus Aquitaenariimonas noxiae</name>
    <dbReference type="NCBI Taxonomy" id="1974741"/>
    <lineage>
        <taxon>Bacteria</taxon>
        <taxon>Pseudomonadati</taxon>
        <taxon>Candidatus Omnitrophota</taxon>
        <taxon>Candidatus Aquitaenariimonas</taxon>
    </lineage>
</organism>
<dbReference type="Pfam" id="PF00702">
    <property type="entry name" value="Hydrolase"/>
    <property type="match status" value="1"/>
</dbReference>
<dbReference type="InterPro" id="IPR036412">
    <property type="entry name" value="HAD-like_sf"/>
</dbReference>
<dbReference type="SFLD" id="SFLDG01129">
    <property type="entry name" value="C1.5:_HAD__Beta-PGM__Phosphata"/>
    <property type="match status" value="1"/>
</dbReference>
<name>A0A2J0KTM1_9BACT</name>
<dbReference type="InterPro" id="IPR023214">
    <property type="entry name" value="HAD_sf"/>
</dbReference>
<reference evidence="1 2" key="1">
    <citation type="submission" date="2017-09" db="EMBL/GenBank/DDBJ databases">
        <title>Depth-based differentiation of microbial function through sediment-hosted aquifers and enrichment of novel symbionts in the deep terrestrial subsurface.</title>
        <authorList>
            <person name="Probst A.J."/>
            <person name="Ladd B."/>
            <person name="Jarett J.K."/>
            <person name="Geller-Mcgrath D.E."/>
            <person name="Sieber C.M."/>
            <person name="Emerson J.B."/>
            <person name="Anantharaman K."/>
            <person name="Thomas B.C."/>
            <person name="Malmstrom R."/>
            <person name="Stieglmeier M."/>
            <person name="Klingl A."/>
            <person name="Woyke T."/>
            <person name="Ryan C.M."/>
            <person name="Banfield J.F."/>
        </authorList>
    </citation>
    <scope>NUCLEOTIDE SEQUENCE [LARGE SCALE GENOMIC DNA]</scope>
    <source>
        <strain evidence="1">CG07_land_8_20_14_0_80_42_15</strain>
    </source>
</reference>
<dbReference type="EMBL" id="PEWV01000071">
    <property type="protein sequence ID" value="PIU41129.1"/>
    <property type="molecule type" value="Genomic_DNA"/>
</dbReference>
<sequence>MAIKVIIFDLGNVVLKFDMRIIARKMAKRFSLNEDEVFQFFFDSPLTHIHDEGRISSKEFYHRAMEKLGIKMDFTEFKKIWLDIFTENNDVTKLILSLSKHYKIFLMSNTNKLHFDYIKTKFDIIKEFDCVFTSYEVGKLKPHPRIYNAAIKKAYVAPGNIIFIDDRKELVRGAKKVGIRAIQFKNIKKLKQDLVKNKVRLT</sequence>
<protein>
    <recommendedName>
        <fullName evidence="3">HAD family phosphatase</fullName>
    </recommendedName>
</protein>
<accession>A0A2J0KTM1</accession>
<dbReference type="CDD" id="cd02603">
    <property type="entry name" value="HAD_sEH-N_like"/>
    <property type="match status" value="1"/>
</dbReference>
<dbReference type="SFLD" id="SFLDS00003">
    <property type="entry name" value="Haloacid_Dehalogenase"/>
    <property type="match status" value="1"/>
</dbReference>
<dbReference type="NCBIfam" id="TIGR01509">
    <property type="entry name" value="HAD-SF-IA-v3"/>
    <property type="match status" value="1"/>
</dbReference>
<gene>
    <name evidence="1" type="ORF">COS99_07265</name>
</gene>
<dbReference type="Gene3D" id="3.40.50.1000">
    <property type="entry name" value="HAD superfamily/HAD-like"/>
    <property type="match status" value="1"/>
</dbReference>
<evidence type="ECO:0000313" key="2">
    <source>
        <dbReference type="Proteomes" id="UP000230052"/>
    </source>
</evidence>
<dbReference type="AlphaFoldDB" id="A0A2J0KTM1"/>
<dbReference type="PANTHER" id="PTHR43611">
    <property type="entry name" value="ALPHA-D-GLUCOSE 1-PHOSPHATE PHOSPHATASE"/>
    <property type="match status" value="1"/>
</dbReference>
<comment type="caution">
    <text evidence="1">The sequence shown here is derived from an EMBL/GenBank/DDBJ whole genome shotgun (WGS) entry which is preliminary data.</text>
</comment>
<evidence type="ECO:0000313" key="1">
    <source>
        <dbReference type="EMBL" id="PIU41129.1"/>
    </source>
</evidence>
<dbReference type="SUPFAM" id="SSF56784">
    <property type="entry name" value="HAD-like"/>
    <property type="match status" value="1"/>
</dbReference>
<dbReference type="Proteomes" id="UP000230052">
    <property type="component" value="Unassembled WGS sequence"/>
</dbReference>
<evidence type="ECO:0008006" key="3">
    <source>
        <dbReference type="Google" id="ProtNLM"/>
    </source>
</evidence>
<dbReference type="PANTHER" id="PTHR43611:SF3">
    <property type="entry name" value="FLAVIN MONONUCLEOTIDE HYDROLASE 1, CHLOROPLATIC"/>
    <property type="match status" value="1"/>
</dbReference>
<dbReference type="InterPro" id="IPR023198">
    <property type="entry name" value="PGP-like_dom2"/>
</dbReference>
<dbReference type="InterPro" id="IPR006439">
    <property type="entry name" value="HAD-SF_hydro_IA"/>
</dbReference>